<sequence>MTSQFMTTVVQHESGFRAWHYNHHVMGSTSILLDTGSAELRAVLDADQISMVLELHWDGSDLLNIRSWHVATGEQDQRRVRSALLSILDIVFSTHQELRAIIVNHEIDRLMDGAMLRGRILTRQTFYQWPELWLAAGVAYPRPVEWVMSEHASHPLRPPQPDGEFYRRYVPTLNKVLSFKTVDVTRDLDRFHDWMNHPRIAPAWELGLPKPELEKYLLERQSDPHIFSVFGYFDDEPFGYFELYWTPEDRLGPYYQAQDFDRGIHLLVGNPAYLGAQYFAAWFTGLTHFLFLDDPRTMNVMGEPRADNKSILKHLQTVPSFQVVKEFDFPHKRAALAECTRARFFDLVKLP</sequence>
<dbReference type="PANTHER" id="PTHR31438">
    <property type="entry name" value="LYSINE N-ACYLTRANSFERASE C17G9.06C-RELATED"/>
    <property type="match status" value="1"/>
</dbReference>
<keyword evidence="4" id="KW-1185">Reference proteome</keyword>
<dbReference type="SMART" id="SM01006">
    <property type="entry name" value="AlcB"/>
    <property type="match status" value="1"/>
</dbReference>
<dbReference type="SUPFAM" id="SSF55729">
    <property type="entry name" value="Acyl-CoA N-acyltransferases (Nat)"/>
    <property type="match status" value="1"/>
</dbReference>
<dbReference type="Gene3D" id="3.40.630.30">
    <property type="match status" value="1"/>
</dbReference>
<evidence type="ECO:0000259" key="2">
    <source>
        <dbReference type="SMART" id="SM01006"/>
    </source>
</evidence>
<dbReference type="Pfam" id="PF13523">
    <property type="entry name" value="Acetyltransf_8"/>
    <property type="match status" value="1"/>
</dbReference>
<feature type="domain" description="Acyltransferase MbtK/IucB-like conserved" evidence="2">
    <location>
        <begin position="180"/>
        <end position="227"/>
    </location>
</feature>
<dbReference type="AlphaFoldDB" id="A0A2K9LJP7"/>
<comment type="pathway">
    <text evidence="1">Siderophore biosynthesis.</text>
</comment>
<evidence type="ECO:0000313" key="4">
    <source>
        <dbReference type="Proteomes" id="UP000235116"/>
    </source>
</evidence>
<gene>
    <name evidence="3" type="ORF">Kalk_08735</name>
</gene>
<dbReference type="InterPro" id="IPR016181">
    <property type="entry name" value="Acyl_CoA_acyltransferase"/>
</dbReference>
<dbReference type="PANTHER" id="PTHR31438:SF1">
    <property type="entry name" value="LYSINE N-ACYLTRANSFERASE C17G9.06C-RELATED"/>
    <property type="match status" value="1"/>
</dbReference>
<dbReference type="GO" id="GO:0019290">
    <property type="term" value="P:siderophore biosynthetic process"/>
    <property type="evidence" value="ECO:0007669"/>
    <property type="project" value="InterPro"/>
</dbReference>
<proteinExistence type="predicted"/>
<evidence type="ECO:0000256" key="1">
    <source>
        <dbReference type="ARBA" id="ARBA00004924"/>
    </source>
</evidence>
<dbReference type="EMBL" id="CP022684">
    <property type="protein sequence ID" value="AUM12502.1"/>
    <property type="molecule type" value="Genomic_DNA"/>
</dbReference>
<dbReference type="Proteomes" id="UP000235116">
    <property type="component" value="Chromosome"/>
</dbReference>
<dbReference type="KEGG" id="kak:Kalk_08735"/>
<reference evidence="4" key="1">
    <citation type="submission" date="2017-08" db="EMBL/GenBank/DDBJ databases">
        <title>Direct submision.</title>
        <authorList>
            <person name="Kim S.-J."/>
            <person name="Rhee S.-K."/>
        </authorList>
    </citation>
    <scope>NUCLEOTIDE SEQUENCE [LARGE SCALE GENOMIC DNA]</scope>
    <source>
        <strain evidence="4">GI5</strain>
    </source>
</reference>
<dbReference type="GO" id="GO:0016410">
    <property type="term" value="F:N-acyltransferase activity"/>
    <property type="evidence" value="ECO:0007669"/>
    <property type="project" value="TreeGrafter"/>
</dbReference>
<name>A0A2K9LJP7_9GAMM</name>
<organism evidence="3 4">
    <name type="scientific">Ketobacter alkanivorans</name>
    <dbReference type="NCBI Taxonomy" id="1917421"/>
    <lineage>
        <taxon>Bacteria</taxon>
        <taxon>Pseudomonadati</taxon>
        <taxon>Pseudomonadota</taxon>
        <taxon>Gammaproteobacteria</taxon>
        <taxon>Pseudomonadales</taxon>
        <taxon>Ketobacteraceae</taxon>
        <taxon>Ketobacter</taxon>
    </lineage>
</organism>
<dbReference type="OrthoDB" id="9087497at2"/>
<dbReference type="RefSeq" id="WP_101893869.1">
    <property type="nucleotide sequence ID" value="NZ_CP022684.1"/>
</dbReference>
<evidence type="ECO:0000313" key="3">
    <source>
        <dbReference type="EMBL" id="AUM12502.1"/>
    </source>
</evidence>
<accession>A0A2K9LJP7</accession>
<protein>
    <recommendedName>
        <fullName evidence="2">Acyltransferase MbtK/IucB-like conserved domain-containing protein</fullName>
    </recommendedName>
</protein>
<dbReference type="InterPro" id="IPR019432">
    <property type="entry name" value="Acyltransferase_MbtK/IucB-like"/>
</dbReference>